<dbReference type="InterPro" id="IPR012863">
    <property type="entry name" value="DUF1636"/>
</dbReference>
<dbReference type="RefSeq" id="WP_213672420.1">
    <property type="nucleotide sequence ID" value="NZ_JAHCDA010000006.1"/>
</dbReference>
<gene>
    <name evidence="2" type="ORF">KHU32_22425</name>
</gene>
<protein>
    <submittedName>
        <fullName evidence="2">DUF1636 family protein</fullName>
    </submittedName>
</protein>
<organism evidence="2 3">
    <name type="scientific">Roseococcus pinisoli</name>
    <dbReference type="NCBI Taxonomy" id="2835040"/>
    <lineage>
        <taxon>Bacteria</taxon>
        <taxon>Pseudomonadati</taxon>
        <taxon>Pseudomonadota</taxon>
        <taxon>Alphaproteobacteria</taxon>
        <taxon>Acetobacterales</taxon>
        <taxon>Roseomonadaceae</taxon>
        <taxon>Roseococcus</taxon>
    </lineage>
</organism>
<dbReference type="Pfam" id="PF07845">
    <property type="entry name" value="DUF1636"/>
    <property type="match status" value="1"/>
</dbReference>
<proteinExistence type="predicted"/>
<dbReference type="Proteomes" id="UP000766336">
    <property type="component" value="Unassembled WGS sequence"/>
</dbReference>
<comment type="caution">
    <text evidence="2">The sequence shown here is derived from an EMBL/GenBank/DDBJ whole genome shotgun (WGS) entry which is preliminary data.</text>
</comment>
<evidence type="ECO:0000256" key="1">
    <source>
        <dbReference type="SAM" id="MobiDB-lite"/>
    </source>
</evidence>
<feature type="region of interest" description="Disordered" evidence="1">
    <location>
        <begin position="102"/>
        <end position="138"/>
    </location>
</feature>
<accession>A0ABS5QJY8</accession>
<sequence length="138" mass="14810">MHEPLIGQLQVCAPCTHPDREKRGPVKAGELFATRLAGEVAARPELAGLRVVATPCIGNCAARCRVSLAGAGRWSWLIGGLDPDAPTNDLLDFTRHWLKAPDGFVGKDDRPKPLRPLLLGRVPPPELPELREPAASTG</sequence>
<name>A0ABS5QJY8_9PROT</name>
<dbReference type="EMBL" id="JAHCDA010000006">
    <property type="protein sequence ID" value="MBS7813713.1"/>
    <property type="molecule type" value="Genomic_DNA"/>
</dbReference>
<keyword evidence="3" id="KW-1185">Reference proteome</keyword>
<reference evidence="2 3" key="1">
    <citation type="submission" date="2021-05" db="EMBL/GenBank/DDBJ databases">
        <title>Roseococcus sp. XZZS9, whole genome shotgun sequencing project.</title>
        <authorList>
            <person name="Zhao G."/>
            <person name="Shen L."/>
        </authorList>
    </citation>
    <scope>NUCLEOTIDE SEQUENCE [LARGE SCALE GENOMIC DNA]</scope>
    <source>
        <strain evidence="2 3">XZZS9</strain>
    </source>
</reference>
<evidence type="ECO:0000313" key="2">
    <source>
        <dbReference type="EMBL" id="MBS7813713.1"/>
    </source>
</evidence>
<evidence type="ECO:0000313" key="3">
    <source>
        <dbReference type="Proteomes" id="UP000766336"/>
    </source>
</evidence>